<dbReference type="Gene3D" id="3.40.50.300">
    <property type="entry name" value="P-loop containing nucleotide triphosphate hydrolases"/>
    <property type="match status" value="3"/>
</dbReference>
<sequence length="1339" mass="149420">MFLTISGPPLCGKSTLAAALAQRLNHHVLDPQNILERVALDPQHKSHVEVGRRLRNGSSIDLETTALVVNNEIGSSTSGIIELSYSNDMSSAYSSLIALVKSQPDLAVHISIDTQAAETRQRIGALLLDPLSGQLFDGSQITCKSTSAQPSSGAEDQAAEDPSGEPKELDEVDGDGDAASDDAGIDPHFLNSFAAPIQVEFPTRTMVDSHVFSRLVQAVILPFDQSFPSSRVEPEVKQIIPRALQVTLPGFAATETQIKLLRVFLECHGRWTPSITATPFESATFQEALDNKVELEDLQIRRSLSSWRTQCPVAYVEEKKLIDGSPQFGVSFKDHVYFASSAEHQHRLVATNSDPSSLASYAAQFFNAPHVDILASIQSMVDKPSADQNSVHRLSTAKLRSGHSISPELIVDLLKQLLPSPITNQASAWIVSNCPMSLEVHQVLENRGIAPKFAILVSAQEIGTNQPDYEIPCSLDEIERDSLRVLSDLDVTLQTVDTEYDGKAQFVKIEEQVNLEHTFALLREKIDPFAPQAAKFVGNTSTHLSTRFLSCAKAVISICQAHGQGKHFFCATEAAQNAFIANPNQFLGHEKEVLPPPRFFVCGPQGVGKTTIAETFQRLYGFTPLNFNDHLRDLRSTSKDFEEIPDSTIADLNAEVLDKVMRPLFLTAPYTSKGIVIEGFPRTRSEAEAAHKQGWIPDATITLSATHGVLVERLLKVALKDNPHIESLQREHADNNEDNPIETLKQDISAAVERELTDLDDIKSWLDEMSLPHCQIDSDRNQRIVLHKLFDQLTVPLMRRENLLKPFGTLSARDAELLLQAGIFSHSSYGRMCPIKSQQTGIPSFTAVGRYPAFSGDEVYWFSSEAYRNDFVVSRACIPKRVSRFVPMRIFVSGLRFDQVQAISVPLICEQVVQKSNDNTQQRILPSLVHDLAKRLRSGQALESSTLLAFVQHILEPFHPMGFVMENPDLEELMPDLALIMSQDDQAGAVTDLPDYLPFADVTRSIAKRKVDDLNNGYLSRWSHQFDCVRRVNAHLSGWALRHAVTKTVHQSIRQFLRFYAGIYQCQPAPAYQVGLSKSATPSGGAGSFCSVCLVEDCFRDVQSDWKYALLYHGSLWQFCSLQHQDQFKMHPEHYSNARQPAILPEHLPCELARKWFPDRFEASGYCPVMLNRKKVAVDGNVQHAYQLKGKYYALSSQDAATLFQESPHRYITWPPVPLPPRLTPQMLSQLPASQFLDFMVKQSIQSGLAMLSQHRPKLPFKTLDHSAILILALYFKASNMRFPKHIQDQWQRRLNVAIGQAMQVQSLKKQMLDPSVNKADPTVLSNISKFFQDAAWKK</sequence>
<dbReference type="Pfam" id="PF13207">
    <property type="entry name" value="AAA_17"/>
    <property type="match status" value="1"/>
</dbReference>
<organism evidence="5 6">
    <name type="scientific">Catenaria anguillulae PL171</name>
    <dbReference type="NCBI Taxonomy" id="765915"/>
    <lineage>
        <taxon>Eukaryota</taxon>
        <taxon>Fungi</taxon>
        <taxon>Fungi incertae sedis</taxon>
        <taxon>Blastocladiomycota</taxon>
        <taxon>Blastocladiomycetes</taxon>
        <taxon>Blastocladiales</taxon>
        <taxon>Catenariaceae</taxon>
        <taxon>Catenaria</taxon>
    </lineage>
</organism>
<dbReference type="STRING" id="765915.A0A1Y2HGH2"/>
<dbReference type="PANTHER" id="PTHR23359">
    <property type="entry name" value="NUCLEOTIDE KINASE"/>
    <property type="match status" value="1"/>
</dbReference>
<dbReference type="EMBL" id="MCFL01000042">
    <property type="protein sequence ID" value="ORZ32793.1"/>
    <property type="molecule type" value="Genomic_DNA"/>
</dbReference>
<proteinExistence type="predicted"/>
<keyword evidence="6" id="KW-1185">Reference proteome</keyword>
<evidence type="ECO:0000256" key="1">
    <source>
        <dbReference type="ARBA" id="ARBA00022679"/>
    </source>
</evidence>
<dbReference type="GO" id="GO:0006139">
    <property type="term" value="P:nucleobase-containing compound metabolic process"/>
    <property type="evidence" value="ECO:0007669"/>
    <property type="project" value="InterPro"/>
</dbReference>
<keyword evidence="3" id="KW-0418">Kinase</keyword>
<keyword evidence="1" id="KW-0808">Transferase</keyword>
<dbReference type="OrthoDB" id="439792at2759"/>
<comment type="caution">
    <text evidence="5">The sequence shown here is derived from an EMBL/GenBank/DDBJ whole genome shotgun (WGS) entry which is preliminary data.</text>
</comment>
<accession>A0A1Y2HGH2</accession>
<feature type="compositionally biased region" description="Acidic residues" evidence="4">
    <location>
        <begin position="170"/>
        <end position="183"/>
    </location>
</feature>
<name>A0A1Y2HGH2_9FUNG</name>
<evidence type="ECO:0008006" key="7">
    <source>
        <dbReference type="Google" id="ProtNLM"/>
    </source>
</evidence>
<evidence type="ECO:0000313" key="5">
    <source>
        <dbReference type="EMBL" id="ORZ32793.1"/>
    </source>
</evidence>
<dbReference type="Proteomes" id="UP000193411">
    <property type="component" value="Unassembled WGS sequence"/>
</dbReference>
<dbReference type="GO" id="GO:0019205">
    <property type="term" value="F:nucleobase-containing compound kinase activity"/>
    <property type="evidence" value="ECO:0007669"/>
    <property type="project" value="InterPro"/>
</dbReference>
<dbReference type="SUPFAM" id="SSF52540">
    <property type="entry name" value="P-loop containing nucleoside triphosphate hydrolases"/>
    <property type="match status" value="2"/>
</dbReference>
<reference evidence="5 6" key="1">
    <citation type="submission" date="2016-07" db="EMBL/GenBank/DDBJ databases">
        <title>Pervasive Adenine N6-methylation of Active Genes in Fungi.</title>
        <authorList>
            <consortium name="DOE Joint Genome Institute"/>
            <person name="Mondo S.J."/>
            <person name="Dannebaum R.O."/>
            <person name="Kuo R.C."/>
            <person name="Labutti K."/>
            <person name="Haridas S."/>
            <person name="Kuo A."/>
            <person name="Salamov A."/>
            <person name="Ahrendt S.R."/>
            <person name="Lipzen A."/>
            <person name="Sullivan W."/>
            <person name="Andreopoulos W.B."/>
            <person name="Clum A."/>
            <person name="Lindquist E."/>
            <person name="Daum C."/>
            <person name="Ramamoorthy G.K."/>
            <person name="Gryganskyi A."/>
            <person name="Culley D."/>
            <person name="Magnuson J.K."/>
            <person name="James T.Y."/>
            <person name="O'Malley M.A."/>
            <person name="Stajich J.E."/>
            <person name="Spatafora J.W."/>
            <person name="Visel A."/>
            <person name="Grigoriev I.V."/>
        </authorList>
    </citation>
    <scope>NUCLEOTIDE SEQUENCE [LARGE SCALE GENOMIC DNA]</scope>
    <source>
        <strain evidence="5 6">PL171</strain>
    </source>
</reference>
<dbReference type="InterPro" id="IPR000850">
    <property type="entry name" value="Adenylat/UMP-CMP_kin"/>
</dbReference>
<evidence type="ECO:0000256" key="4">
    <source>
        <dbReference type="SAM" id="MobiDB-lite"/>
    </source>
</evidence>
<keyword evidence="2" id="KW-0547">Nucleotide-binding</keyword>
<evidence type="ECO:0000256" key="2">
    <source>
        <dbReference type="ARBA" id="ARBA00022741"/>
    </source>
</evidence>
<gene>
    <name evidence="5" type="ORF">BCR44DRAFT_1439602</name>
</gene>
<feature type="region of interest" description="Disordered" evidence="4">
    <location>
        <begin position="143"/>
        <end position="183"/>
    </location>
</feature>
<feature type="compositionally biased region" description="Polar residues" evidence="4">
    <location>
        <begin position="143"/>
        <end position="154"/>
    </location>
</feature>
<evidence type="ECO:0000256" key="3">
    <source>
        <dbReference type="ARBA" id="ARBA00022777"/>
    </source>
</evidence>
<protein>
    <recommendedName>
        <fullName evidence="7">Adenylate kinase</fullName>
    </recommendedName>
</protein>
<evidence type="ECO:0000313" key="6">
    <source>
        <dbReference type="Proteomes" id="UP000193411"/>
    </source>
</evidence>
<dbReference type="InterPro" id="IPR027417">
    <property type="entry name" value="P-loop_NTPase"/>
</dbReference>
<dbReference type="GO" id="GO:0005524">
    <property type="term" value="F:ATP binding"/>
    <property type="evidence" value="ECO:0007669"/>
    <property type="project" value="InterPro"/>
</dbReference>